<dbReference type="GO" id="GO:0008889">
    <property type="term" value="F:glycerophosphodiester phosphodiesterase activity"/>
    <property type="evidence" value="ECO:0007669"/>
    <property type="project" value="UniProtKB-EC"/>
</dbReference>
<dbReference type="EC" id="3.1.4.46" evidence="2"/>
<dbReference type="GO" id="GO:0006071">
    <property type="term" value="P:glycerol metabolic process"/>
    <property type="evidence" value="ECO:0007669"/>
    <property type="project" value="UniProtKB-KW"/>
</dbReference>
<dbReference type="Pfam" id="PF03009">
    <property type="entry name" value="GDPD"/>
    <property type="match status" value="1"/>
</dbReference>
<organism evidence="8 9">
    <name type="scientific">Nocardioides terrae</name>
    <dbReference type="NCBI Taxonomy" id="574651"/>
    <lineage>
        <taxon>Bacteria</taxon>
        <taxon>Bacillati</taxon>
        <taxon>Actinomycetota</taxon>
        <taxon>Actinomycetes</taxon>
        <taxon>Propionibacteriales</taxon>
        <taxon>Nocardioidaceae</taxon>
        <taxon>Nocardioides</taxon>
    </lineage>
</organism>
<evidence type="ECO:0000256" key="6">
    <source>
        <dbReference type="ARBA" id="ARBA00047512"/>
    </source>
</evidence>
<keyword evidence="5" id="KW-0378">Hydrolase</keyword>
<dbReference type="GO" id="GO:0042597">
    <property type="term" value="C:periplasmic space"/>
    <property type="evidence" value="ECO:0007669"/>
    <property type="project" value="TreeGrafter"/>
</dbReference>
<protein>
    <recommendedName>
        <fullName evidence="2">glycerophosphodiester phosphodiesterase</fullName>
        <ecNumber evidence="2">3.1.4.46</ecNumber>
    </recommendedName>
</protein>
<evidence type="ECO:0000256" key="1">
    <source>
        <dbReference type="ARBA" id="ARBA00007277"/>
    </source>
</evidence>
<dbReference type="PROSITE" id="PS51704">
    <property type="entry name" value="GP_PDE"/>
    <property type="match status" value="1"/>
</dbReference>
<evidence type="ECO:0000256" key="3">
    <source>
        <dbReference type="ARBA" id="ARBA00022729"/>
    </source>
</evidence>
<dbReference type="InterPro" id="IPR017946">
    <property type="entry name" value="PLC-like_Pdiesterase_TIM-brl"/>
</dbReference>
<evidence type="ECO:0000313" key="9">
    <source>
        <dbReference type="Proteomes" id="UP000198832"/>
    </source>
</evidence>
<dbReference type="STRING" id="574651.SAMN04487968_11079"/>
<evidence type="ECO:0000313" key="8">
    <source>
        <dbReference type="EMBL" id="SFC72942.1"/>
    </source>
</evidence>
<comment type="similarity">
    <text evidence="1">Belongs to the glycerophosphoryl diester phosphodiesterase family.</text>
</comment>
<gene>
    <name evidence="8" type="ORF">SAMN04487968_11079</name>
</gene>
<proteinExistence type="inferred from homology"/>
<sequence>MSPLVIGHRGAPTHLAENTLASFRLAFRLGADAVETDLVMSRDGVLVLSHDPELSRTTDVPFRPEFAERRTRKVIDGRLVEGWFVDDFTLAELHTLRTSPAGDRLATFDELLLLVAQESARFGRRFGLHVELKHPSYFASVGLPMAGKVIGTLRDHGVDEPGHGLWLQSFDESFVRTLSPMTRLPLVQLLDVGRPFTCHRVAAYADAIGPARRMVLEGDRRSTGLVAQAHRAGLQVFAWTMRGGVEQARAFFAAGVDGIFSDDPSVAVEARQILAPIG</sequence>
<name>A0A1I1LK44_9ACTN</name>
<dbReference type="SUPFAM" id="SSF51695">
    <property type="entry name" value="PLC-like phosphodiesterases"/>
    <property type="match status" value="1"/>
</dbReference>
<dbReference type="Gene3D" id="3.20.20.190">
    <property type="entry name" value="Phosphatidylinositol (PI) phosphodiesterase"/>
    <property type="match status" value="1"/>
</dbReference>
<dbReference type="InterPro" id="IPR030395">
    <property type="entry name" value="GP_PDE_dom"/>
</dbReference>
<feature type="domain" description="GP-PDE" evidence="7">
    <location>
        <begin position="3"/>
        <end position="271"/>
    </location>
</feature>
<keyword evidence="9" id="KW-1185">Reference proteome</keyword>
<evidence type="ECO:0000256" key="4">
    <source>
        <dbReference type="ARBA" id="ARBA00022798"/>
    </source>
</evidence>
<dbReference type="PANTHER" id="PTHR43620">
    <property type="entry name" value="GLYCEROPHOSPHORYL DIESTER PHOSPHODIESTERASE"/>
    <property type="match status" value="1"/>
</dbReference>
<accession>A0A1I1LK44</accession>
<dbReference type="AlphaFoldDB" id="A0A1I1LK44"/>
<dbReference type="PANTHER" id="PTHR43620:SF7">
    <property type="entry name" value="GLYCEROPHOSPHODIESTER PHOSPHODIESTERASE GDPD5-RELATED"/>
    <property type="match status" value="1"/>
</dbReference>
<reference evidence="8 9" key="1">
    <citation type="submission" date="2016-10" db="EMBL/GenBank/DDBJ databases">
        <authorList>
            <person name="de Groot N.N."/>
        </authorList>
    </citation>
    <scope>NUCLEOTIDE SEQUENCE [LARGE SCALE GENOMIC DNA]</scope>
    <source>
        <strain evidence="8 9">CGMCC 1.7056</strain>
    </source>
</reference>
<evidence type="ECO:0000256" key="5">
    <source>
        <dbReference type="ARBA" id="ARBA00022801"/>
    </source>
</evidence>
<comment type="catalytic activity">
    <reaction evidence="6">
        <text>a sn-glycero-3-phosphodiester + H2O = an alcohol + sn-glycerol 3-phosphate + H(+)</text>
        <dbReference type="Rhea" id="RHEA:12969"/>
        <dbReference type="ChEBI" id="CHEBI:15377"/>
        <dbReference type="ChEBI" id="CHEBI:15378"/>
        <dbReference type="ChEBI" id="CHEBI:30879"/>
        <dbReference type="ChEBI" id="CHEBI:57597"/>
        <dbReference type="ChEBI" id="CHEBI:83408"/>
        <dbReference type="EC" id="3.1.4.46"/>
    </reaction>
</comment>
<dbReference type="Proteomes" id="UP000198832">
    <property type="component" value="Unassembled WGS sequence"/>
</dbReference>
<evidence type="ECO:0000259" key="7">
    <source>
        <dbReference type="PROSITE" id="PS51704"/>
    </source>
</evidence>
<dbReference type="EMBL" id="FOLB01000010">
    <property type="protein sequence ID" value="SFC72942.1"/>
    <property type="molecule type" value="Genomic_DNA"/>
</dbReference>
<keyword evidence="3" id="KW-0732">Signal</keyword>
<keyword evidence="4" id="KW-0319">Glycerol metabolism</keyword>
<evidence type="ECO:0000256" key="2">
    <source>
        <dbReference type="ARBA" id="ARBA00012247"/>
    </source>
</evidence>
<dbReference type="GO" id="GO:0006629">
    <property type="term" value="P:lipid metabolic process"/>
    <property type="evidence" value="ECO:0007669"/>
    <property type="project" value="InterPro"/>
</dbReference>
<dbReference type="OrthoDB" id="9758957at2"/>
<dbReference type="RefSeq" id="WP_091124903.1">
    <property type="nucleotide sequence ID" value="NZ_FOLB01000010.1"/>
</dbReference>